<dbReference type="SUPFAM" id="SSF53098">
    <property type="entry name" value="Ribonuclease H-like"/>
    <property type="match status" value="1"/>
</dbReference>
<name>A0AAV5NK11_9VIBR</name>
<evidence type="ECO:0000313" key="3">
    <source>
        <dbReference type="Proteomes" id="UP001156690"/>
    </source>
</evidence>
<dbReference type="GO" id="GO:0015074">
    <property type="term" value="P:DNA integration"/>
    <property type="evidence" value="ECO:0007669"/>
    <property type="project" value="InterPro"/>
</dbReference>
<gene>
    <name evidence="2" type="ORF">GCM10007932_03460</name>
</gene>
<organism evidence="2 3">
    <name type="scientific">Vibrio penaeicida</name>
    <dbReference type="NCBI Taxonomy" id="104609"/>
    <lineage>
        <taxon>Bacteria</taxon>
        <taxon>Pseudomonadati</taxon>
        <taxon>Pseudomonadota</taxon>
        <taxon>Gammaproteobacteria</taxon>
        <taxon>Vibrionales</taxon>
        <taxon>Vibrionaceae</taxon>
        <taxon>Vibrio</taxon>
    </lineage>
</organism>
<dbReference type="GO" id="GO:0003676">
    <property type="term" value="F:nucleic acid binding"/>
    <property type="evidence" value="ECO:0007669"/>
    <property type="project" value="InterPro"/>
</dbReference>
<dbReference type="InterPro" id="IPR015378">
    <property type="entry name" value="Transposase-like_Mu_C"/>
</dbReference>
<evidence type="ECO:0000313" key="2">
    <source>
        <dbReference type="EMBL" id="GLQ70986.1"/>
    </source>
</evidence>
<protein>
    <recommendedName>
        <fullName evidence="1">Integrase catalytic domain-containing protein</fullName>
    </recommendedName>
</protein>
<dbReference type="InterPro" id="IPR001584">
    <property type="entry name" value="Integrase_cat-core"/>
</dbReference>
<sequence length="639" mass="72922">MKGPFDDESSGELFDNVESALETDVNIGDVTRGGSELCYQPLNAVTVYERDLDSFPEERKNEALQRLKLLSLIGKELDGPWPIKQIQALIEKYKDDVAIPTPSPRTVQRWRERYEKSNGDLKSLVVRNYAKGNRKPKIIGDEYYFDLAVQSWLAAERPNITRAYERYCDSIEVANESIVVGKIPSASYKSFSRRLKQLPPYAVALQRHGKYFADLWFRHNAKHKPPTRILERVEIDHTQLDLMLLHDEYLVPIGRPCLTMLIDVFSGCIIGFHLGFHAPGYATVAKALLNAMKSKDYVKDLPIELSNEWLCEGKIETLVMDNGAEFWSKSIDDACKELNIAVQYNPVKKPWLKPFIERSFGILNKTLLATIPGKTFSNVLEKGDYDAANKAVMKFSTFVEELHRWIIDVHNAKPDSRNNRLPNLYWSQGVKTLPPARLPVKDSEQLSIIMGILVKRKLTEKGIQYEDLFYRSQALADYRARFPQTKESAIKTIKVDPDDLSRIFIFLEEINGYIKVPCDDPEGYTKHLSLHEHIIIKRAHKQYIKGQVDTLSLAKARLALAARMEDETEELRSFKRKRNPPKNIKKMAEFSGISSAAYKSKSPALEKGSLKKSKAAESKDSANFLDDWESILGDLSEDE</sequence>
<dbReference type="Proteomes" id="UP001156690">
    <property type="component" value="Unassembled WGS sequence"/>
</dbReference>
<feature type="domain" description="Integrase catalytic" evidence="1">
    <location>
        <begin position="221"/>
        <end position="430"/>
    </location>
</feature>
<dbReference type="InterPro" id="IPR012337">
    <property type="entry name" value="RNaseH-like_sf"/>
</dbReference>
<comment type="caution">
    <text evidence="2">The sequence shown here is derived from an EMBL/GenBank/DDBJ whole genome shotgun (WGS) entry which is preliminary data.</text>
</comment>
<dbReference type="AlphaFoldDB" id="A0AAV5NK11"/>
<dbReference type="Pfam" id="PF09299">
    <property type="entry name" value="Mu-transpos_C"/>
    <property type="match status" value="1"/>
</dbReference>
<evidence type="ECO:0000259" key="1">
    <source>
        <dbReference type="PROSITE" id="PS50994"/>
    </source>
</evidence>
<dbReference type="Gene3D" id="3.30.420.10">
    <property type="entry name" value="Ribonuclease H-like superfamily/Ribonuclease H"/>
    <property type="match status" value="1"/>
</dbReference>
<accession>A0AAV5NK11</accession>
<reference evidence="3" key="1">
    <citation type="journal article" date="2019" name="Int. J. Syst. Evol. Microbiol.">
        <title>The Global Catalogue of Microorganisms (GCM) 10K type strain sequencing project: providing services to taxonomists for standard genome sequencing and annotation.</title>
        <authorList>
            <consortium name="The Broad Institute Genomics Platform"/>
            <consortium name="The Broad Institute Genome Sequencing Center for Infectious Disease"/>
            <person name="Wu L."/>
            <person name="Ma J."/>
        </authorList>
    </citation>
    <scope>NUCLEOTIDE SEQUENCE [LARGE SCALE GENOMIC DNA]</scope>
    <source>
        <strain evidence="3">NBRC 15640</strain>
    </source>
</reference>
<proteinExistence type="predicted"/>
<dbReference type="InterPro" id="IPR036397">
    <property type="entry name" value="RNaseH_sf"/>
</dbReference>
<dbReference type="RefSeq" id="WP_126607361.1">
    <property type="nucleotide sequence ID" value="NZ_AP025146.1"/>
</dbReference>
<keyword evidence="3" id="KW-1185">Reference proteome</keyword>
<dbReference type="EMBL" id="BSNX01000003">
    <property type="protein sequence ID" value="GLQ70986.1"/>
    <property type="molecule type" value="Genomic_DNA"/>
</dbReference>
<dbReference type="PROSITE" id="PS50994">
    <property type="entry name" value="INTEGRASE"/>
    <property type="match status" value="1"/>
</dbReference>